<proteinExistence type="predicted"/>
<evidence type="ECO:0000313" key="3">
    <source>
        <dbReference type="EMBL" id="RYN76573.1"/>
    </source>
</evidence>
<dbReference type="EMBL" id="KV441484">
    <property type="protein sequence ID" value="OAG18199.1"/>
    <property type="molecule type" value="Genomic_DNA"/>
</dbReference>
<protein>
    <recommendedName>
        <fullName evidence="6">Small secreted protein</fullName>
    </recommendedName>
</protein>
<reference evidence="5" key="2">
    <citation type="journal article" date="2019" name="bioRxiv">
        <title>Genomics, evolutionary history and diagnostics of the Alternaria alternata species group including apple and Asian pear pathotypes.</title>
        <authorList>
            <person name="Armitage A.D."/>
            <person name="Cockerton H.M."/>
            <person name="Sreenivasaprasad S."/>
            <person name="Woodhall J.W."/>
            <person name="Lane C.R."/>
            <person name="Harrison R.J."/>
            <person name="Clarkson J.P."/>
        </authorList>
    </citation>
    <scope>NUCLEOTIDE SEQUENCE [LARGE SCALE GENOMIC DNA]</scope>
    <source>
        <strain evidence="5">FERA 1177</strain>
    </source>
</reference>
<evidence type="ECO:0000313" key="5">
    <source>
        <dbReference type="Proteomes" id="UP000291422"/>
    </source>
</evidence>
<accession>A0A177DH94</accession>
<organism evidence="2 4">
    <name type="scientific">Alternaria alternata</name>
    <name type="common">Alternaria rot fungus</name>
    <name type="synonym">Torula alternata</name>
    <dbReference type="NCBI Taxonomy" id="5599"/>
    <lineage>
        <taxon>Eukaryota</taxon>
        <taxon>Fungi</taxon>
        <taxon>Dikarya</taxon>
        <taxon>Ascomycota</taxon>
        <taxon>Pezizomycotina</taxon>
        <taxon>Dothideomycetes</taxon>
        <taxon>Pleosporomycetidae</taxon>
        <taxon>Pleosporales</taxon>
        <taxon>Pleosporineae</taxon>
        <taxon>Pleosporaceae</taxon>
        <taxon>Alternaria</taxon>
        <taxon>Alternaria sect. Alternaria</taxon>
        <taxon>Alternaria alternata complex</taxon>
    </lineage>
</organism>
<name>A0A177DH94_ALTAL</name>
<dbReference type="KEGG" id="aalt:CC77DRAFT_967554"/>
<dbReference type="Proteomes" id="UP000077248">
    <property type="component" value="Unassembled WGS sequence"/>
</dbReference>
<evidence type="ECO:0008006" key="6">
    <source>
        <dbReference type="Google" id="ProtNLM"/>
    </source>
</evidence>
<dbReference type="Proteomes" id="UP000291422">
    <property type="component" value="Unassembled WGS sequence"/>
</dbReference>
<dbReference type="GeneID" id="29121348"/>
<dbReference type="EMBL" id="PDXD01000011">
    <property type="protein sequence ID" value="RYN76573.1"/>
    <property type="molecule type" value="Genomic_DNA"/>
</dbReference>
<dbReference type="AlphaFoldDB" id="A0A177DH94"/>
<reference evidence="2 4" key="1">
    <citation type="submission" date="2016-05" db="EMBL/GenBank/DDBJ databases">
        <title>Comparative analysis of secretome profiles of manganese(II)-oxidizing ascomycete fungi.</title>
        <authorList>
            <consortium name="DOE Joint Genome Institute"/>
            <person name="Zeiner C.A."/>
            <person name="Purvine S.O."/>
            <person name="Zink E.M."/>
            <person name="Wu S."/>
            <person name="Pasa-Tolic L."/>
            <person name="Chaput D.L."/>
            <person name="Haridas S."/>
            <person name="Grigoriev I.V."/>
            <person name="Santelli C.M."/>
            <person name="Hansel C.M."/>
        </authorList>
    </citation>
    <scope>NUCLEOTIDE SEQUENCE [LARGE SCALE GENOMIC DNA]</scope>
    <source>
        <strain evidence="2 4">SRC1lrK2f</strain>
    </source>
</reference>
<keyword evidence="4" id="KW-1185">Reference proteome</keyword>
<feature type="chain" id="PRO_5040569678" description="Small secreted protein" evidence="1">
    <location>
        <begin position="20"/>
        <end position="178"/>
    </location>
</feature>
<gene>
    <name evidence="3" type="ORF">AA0117_g5463</name>
    <name evidence="2" type="ORF">CC77DRAFT_967554</name>
</gene>
<keyword evidence="1" id="KW-0732">Signal</keyword>
<evidence type="ECO:0000313" key="4">
    <source>
        <dbReference type="Proteomes" id="UP000077248"/>
    </source>
</evidence>
<dbReference type="OMA" id="GHYTTYP"/>
<evidence type="ECO:0000256" key="1">
    <source>
        <dbReference type="SAM" id="SignalP"/>
    </source>
</evidence>
<reference evidence="3" key="3">
    <citation type="journal article" date="2019" name="J. ISSAAS">
        <title>Genomics, evolutionary history and diagnostics of the Alternaria alternata species group including apple and Asian pear pathotypes.</title>
        <authorList>
            <person name="Armitage A.D."/>
            <person name="Cockerton H.M."/>
            <person name="Sreenivasaprasad S."/>
            <person name="Woodhall J."/>
            <person name="Lane C."/>
            <person name="Harrison R.J."/>
            <person name="Clarkson J.P."/>
        </authorList>
    </citation>
    <scope>NUCLEOTIDE SEQUENCE</scope>
    <source>
        <strain evidence="3">FERA 1177</strain>
    </source>
</reference>
<feature type="signal peptide" evidence="1">
    <location>
        <begin position="1"/>
        <end position="19"/>
    </location>
</feature>
<dbReference type="VEuPathDB" id="FungiDB:CC77DRAFT_967554"/>
<sequence>MHLSISAFAVLSLSSLITAQTCDTSNNTLYLTAPALVTTPQNTSTIQCWRLRNPFLISTTAGITGSRALNLGNVTDLSYVVQPPRFEGGLHNAPVPQIVQLLAGLAHITLPQDPSRELWLYGGKGGLLFAADLTGEGHVTTYPSDQETVTITAPFEGGVIPEYEVINEGPCTGRQTFV</sequence>
<evidence type="ECO:0000313" key="2">
    <source>
        <dbReference type="EMBL" id="OAG18199.1"/>
    </source>
</evidence>
<dbReference type="RefSeq" id="XP_018383620.1">
    <property type="nucleotide sequence ID" value="XM_018535754.1"/>
</dbReference>